<feature type="domain" description="Solute-binding protein family 5" evidence="5">
    <location>
        <begin position="87"/>
        <end position="467"/>
    </location>
</feature>
<organism evidence="6 7">
    <name type="scientific">Pelagicoccus enzymogenes</name>
    <dbReference type="NCBI Taxonomy" id="2773457"/>
    <lineage>
        <taxon>Bacteria</taxon>
        <taxon>Pseudomonadati</taxon>
        <taxon>Verrucomicrobiota</taxon>
        <taxon>Opitutia</taxon>
        <taxon>Puniceicoccales</taxon>
        <taxon>Pelagicoccaceae</taxon>
        <taxon>Pelagicoccus</taxon>
    </lineage>
</organism>
<dbReference type="GO" id="GO:0043190">
    <property type="term" value="C:ATP-binding cassette (ABC) transporter complex"/>
    <property type="evidence" value="ECO:0007669"/>
    <property type="project" value="InterPro"/>
</dbReference>
<evidence type="ECO:0000313" key="6">
    <source>
        <dbReference type="EMBL" id="MBD5782142.1"/>
    </source>
</evidence>
<evidence type="ECO:0000256" key="4">
    <source>
        <dbReference type="ARBA" id="ARBA00022729"/>
    </source>
</evidence>
<dbReference type="Pfam" id="PF00496">
    <property type="entry name" value="SBP_bac_5"/>
    <property type="match status" value="1"/>
</dbReference>
<dbReference type="GO" id="GO:0015833">
    <property type="term" value="P:peptide transport"/>
    <property type="evidence" value="ECO:0007669"/>
    <property type="project" value="TreeGrafter"/>
</dbReference>
<evidence type="ECO:0000256" key="1">
    <source>
        <dbReference type="ARBA" id="ARBA00004196"/>
    </source>
</evidence>
<keyword evidence="7" id="KW-1185">Reference proteome</keyword>
<gene>
    <name evidence="6" type="ORF">IEN85_21770</name>
</gene>
<evidence type="ECO:0000313" key="7">
    <source>
        <dbReference type="Proteomes" id="UP000622317"/>
    </source>
</evidence>
<name>A0A927IHC7_9BACT</name>
<dbReference type="InterPro" id="IPR030678">
    <property type="entry name" value="Peptide/Ni-bd"/>
</dbReference>
<sequence length="546" mass="61973">MIFSVFSVIKLAIPLILSLSLLSSCGKKEQGQLARDQATRDGILLFGNSGEPPSIDPHLNTSLNGSRITSALVEGLIAYHPTDDNLPEPGVAESWEDIDSTIWTFHLRKNARWSNGDPVTAQDFVYSYRRMLTPELGAKYAQLLHIIKNAREYNEGNLKDFSQVGVKALDDYTLELTLAGPTPHLLNLIKHPTWSPVHSATIEAYGGIGKPDSNWTRENYVGNGPYQLKKWVINKTIEVEKNPFYWDAEKVSINEIHFLPIDDVATEDQVFNSGRLHYQNTVPPDMIPIYRKENDPYLRMEPWIATYFYKLNTTEPALSDKRVRQALSLAINRKAIVKRVTKGDQNIALSITPDGIQGYYPPKLDGFNPNKARELLAAAGYPNGKGLPKLTILFNTSEQHKQIAEAIQQMWLNVLGVESDLENQVWKTFIDTQHNLDYQISRSGWIGDYVFPDTFLAMFRSGDGNNNTGWSNARYDELINGAITEPSAEKRLAMLHEAESILMEDQPIIPLYHYNRIYRIDPAVKGWYPKITDNRNYKYISLQEVK</sequence>
<protein>
    <submittedName>
        <fullName evidence="6">Peptide ABC transporter substrate-binding protein</fullName>
    </submittedName>
</protein>
<comment type="similarity">
    <text evidence="2">Belongs to the bacterial solute-binding protein 5 family.</text>
</comment>
<dbReference type="InterPro" id="IPR000914">
    <property type="entry name" value="SBP_5_dom"/>
</dbReference>
<dbReference type="PANTHER" id="PTHR30290:SF10">
    <property type="entry name" value="PERIPLASMIC OLIGOPEPTIDE-BINDING PROTEIN-RELATED"/>
    <property type="match status" value="1"/>
</dbReference>
<reference evidence="6" key="1">
    <citation type="submission" date="2020-09" db="EMBL/GenBank/DDBJ databases">
        <title>Pelagicoccus enzymogenes sp. nov. with an EPS production, isolated from marine sediment.</title>
        <authorList>
            <person name="Feng X."/>
        </authorList>
    </citation>
    <scope>NUCLEOTIDE SEQUENCE</scope>
    <source>
        <strain evidence="6">NFK12</strain>
    </source>
</reference>
<keyword evidence="4" id="KW-0732">Signal</keyword>
<evidence type="ECO:0000256" key="3">
    <source>
        <dbReference type="ARBA" id="ARBA00022448"/>
    </source>
</evidence>
<dbReference type="Gene3D" id="3.40.190.10">
    <property type="entry name" value="Periplasmic binding protein-like II"/>
    <property type="match status" value="1"/>
</dbReference>
<dbReference type="AlphaFoldDB" id="A0A927IHC7"/>
<comment type="subcellular location">
    <subcellularLocation>
        <location evidence="1">Cell envelope</location>
    </subcellularLocation>
</comment>
<dbReference type="PANTHER" id="PTHR30290">
    <property type="entry name" value="PERIPLASMIC BINDING COMPONENT OF ABC TRANSPORTER"/>
    <property type="match status" value="1"/>
</dbReference>
<dbReference type="EMBL" id="JACYFG010000051">
    <property type="protein sequence ID" value="MBD5782142.1"/>
    <property type="molecule type" value="Genomic_DNA"/>
</dbReference>
<dbReference type="PIRSF" id="PIRSF002741">
    <property type="entry name" value="MppA"/>
    <property type="match status" value="1"/>
</dbReference>
<dbReference type="GO" id="GO:0030288">
    <property type="term" value="C:outer membrane-bounded periplasmic space"/>
    <property type="evidence" value="ECO:0007669"/>
    <property type="project" value="UniProtKB-ARBA"/>
</dbReference>
<dbReference type="SUPFAM" id="SSF53850">
    <property type="entry name" value="Periplasmic binding protein-like II"/>
    <property type="match status" value="1"/>
</dbReference>
<dbReference type="Gene3D" id="3.90.76.10">
    <property type="entry name" value="Dipeptide-binding Protein, Domain 1"/>
    <property type="match status" value="1"/>
</dbReference>
<dbReference type="FunFam" id="3.10.105.10:FF:000001">
    <property type="entry name" value="Oligopeptide ABC transporter, oligopeptide-binding protein"/>
    <property type="match status" value="1"/>
</dbReference>
<dbReference type="GO" id="GO:1904680">
    <property type="term" value="F:peptide transmembrane transporter activity"/>
    <property type="evidence" value="ECO:0007669"/>
    <property type="project" value="TreeGrafter"/>
</dbReference>
<accession>A0A927IHC7</accession>
<dbReference type="InterPro" id="IPR039424">
    <property type="entry name" value="SBP_5"/>
</dbReference>
<dbReference type="FunFam" id="3.90.76.10:FF:000001">
    <property type="entry name" value="Oligopeptide ABC transporter substrate-binding protein"/>
    <property type="match status" value="1"/>
</dbReference>
<proteinExistence type="inferred from homology"/>
<dbReference type="Gene3D" id="3.10.105.10">
    <property type="entry name" value="Dipeptide-binding Protein, Domain 3"/>
    <property type="match status" value="1"/>
</dbReference>
<keyword evidence="3" id="KW-0813">Transport</keyword>
<dbReference type="Proteomes" id="UP000622317">
    <property type="component" value="Unassembled WGS sequence"/>
</dbReference>
<evidence type="ECO:0000259" key="5">
    <source>
        <dbReference type="Pfam" id="PF00496"/>
    </source>
</evidence>
<dbReference type="CDD" id="cd08504">
    <property type="entry name" value="PBP2_OppA"/>
    <property type="match status" value="1"/>
</dbReference>
<evidence type="ECO:0000256" key="2">
    <source>
        <dbReference type="ARBA" id="ARBA00005695"/>
    </source>
</evidence>
<comment type="caution">
    <text evidence="6">The sequence shown here is derived from an EMBL/GenBank/DDBJ whole genome shotgun (WGS) entry which is preliminary data.</text>
</comment>